<dbReference type="OrthoDB" id="3695271at2"/>
<dbReference type="Gene3D" id="1.25.40.10">
    <property type="entry name" value="Tetratricopeptide repeat domain"/>
    <property type="match status" value="1"/>
</dbReference>
<comment type="caution">
    <text evidence="1">The sequence shown here is derived from an EMBL/GenBank/DDBJ whole genome shotgun (WGS) entry which is preliminary data.</text>
</comment>
<accession>A0A2P8DSB7</accession>
<protein>
    <recommendedName>
        <fullName evidence="3">Tetratricopeptide repeat protein</fullName>
    </recommendedName>
</protein>
<gene>
    <name evidence="1" type="ORF">CLV63_102233</name>
</gene>
<sequence length="256" mass="27960">MKITDETVAQLRSMATAGDAQAALKLGQLLCLTAADPSESDAFNPTWPEERWLRAAVEAHPDDIAALMLLTGRLAQQNSYWEAMLEMDPDVLAEYGQDEDTVSRRHSETKELYDRIRAAGPHDHVEAGLDELAVLLGLRARPAEPAPAAGYSFYVLEDETWSGSVRHCASIVACDAEEIRWACGQWLALSEDGFGDLTLTVYEHGSETNSIDLGQHLDNEAVDWDAAVPDLFGPRLPMGLPIPGLGLYYGFSGEAE</sequence>
<dbReference type="Proteomes" id="UP000240542">
    <property type="component" value="Unassembled WGS sequence"/>
</dbReference>
<proteinExistence type="predicted"/>
<dbReference type="InterPro" id="IPR011990">
    <property type="entry name" value="TPR-like_helical_dom_sf"/>
</dbReference>
<dbReference type="AlphaFoldDB" id="A0A2P8DSB7"/>
<keyword evidence="2" id="KW-1185">Reference proteome</keyword>
<name>A0A2P8DSB7_9ACTN</name>
<evidence type="ECO:0000313" key="1">
    <source>
        <dbReference type="EMBL" id="PSL00107.1"/>
    </source>
</evidence>
<evidence type="ECO:0000313" key="2">
    <source>
        <dbReference type="Proteomes" id="UP000240542"/>
    </source>
</evidence>
<reference evidence="1 2" key="1">
    <citation type="submission" date="2018-03" db="EMBL/GenBank/DDBJ databases">
        <title>Genomic Encyclopedia of Archaeal and Bacterial Type Strains, Phase II (KMG-II): from individual species to whole genera.</title>
        <authorList>
            <person name="Goeker M."/>
        </authorList>
    </citation>
    <scope>NUCLEOTIDE SEQUENCE [LARGE SCALE GENOMIC DNA]</scope>
    <source>
        <strain evidence="1 2">DSM 45312</strain>
    </source>
</reference>
<organism evidence="1 2">
    <name type="scientific">Murinocardiopsis flavida</name>
    <dbReference type="NCBI Taxonomy" id="645275"/>
    <lineage>
        <taxon>Bacteria</taxon>
        <taxon>Bacillati</taxon>
        <taxon>Actinomycetota</taxon>
        <taxon>Actinomycetes</taxon>
        <taxon>Streptosporangiales</taxon>
        <taxon>Nocardiopsidaceae</taxon>
        <taxon>Murinocardiopsis</taxon>
    </lineage>
</organism>
<evidence type="ECO:0008006" key="3">
    <source>
        <dbReference type="Google" id="ProtNLM"/>
    </source>
</evidence>
<dbReference type="RefSeq" id="WP_106581468.1">
    <property type="nucleotide sequence ID" value="NZ_PYGA01000002.1"/>
</dbReference>
<dbReference type="EMBL" id="PYGA01000002">
    <property type="protein sequence ID" value="PSL00107.1"/>
    <property type="molecule type" value="Genomic_DNA"/>
</dbReference>